<dbReference type="EMBL" id="PECC01000027">
    <property type="protein sequence ID" value="TDZ50691.1"/>
    <property type="molecule type" value="Genomic_DNA"/>
</dbReference>
<reference evidence="1 2" key="1">
    <citation type="journal article" date="2019" name="Sci. Rep.">
        <title>Extended insight into the Mycobacterium chelonae-abscessus complex through whole genome sequencing of Mycobacterium salmoniphilum outbreak and Mycobacterium salmoniphilum-like strains.</title>
        <authorList>
            <person name="Behra P.R.K."/>
            <person name="Das S."/>
            <person name="Pettersson B.M.F."/>
            <person name="Shirreff L."/>
            <person name="DuCote T."/>
            <person name="Jacobsson K.G."/>
            <person name="Ennis D.G."/>
            <person name="Kirsebom L.A."/>
        </authorList>
    </citation>
    <scope>NUCLEOTIDE SEQUENCE [LARGE SCALE GENOMIC DNA]</scope>
    <source>
        <strain evidence="1 2">CCUG 63697</strain>
    </source>
</reference>
<dbReference type="Proteomes" id="UP000295165">
    <property type="component" value="Unassembled WGS sequence"/>
</dbReference>
<keyword evidence="2" id="KW-1185">Reference proteome</keyword>
<gene>
    <name evidence="1" type="ORF">CCUG63697_02200</name>
</gene>
<comment type="caution">
    <text evidence="1">The sequence shown here is derived from an EMBL/GenBank/DDBJ whole genome shotgun (WGS) entry which is preliminary data.</text>
</comment>
<organism evidence="1 2">
    <name type="scientific">Mycobacteroides franklinii</name>
    <dbReference type="NCBI Taxonomy" id="948102"/>
    <lineage>
        <taxon>Bacteria</taxon>
        <taxon>Bacillati</taxon>
        <taxon>Actinomycetota</taxon>
        <taxon>Actinomycetes</taxon>
        <taxon>Mycobacteriales</taxon>
        <taxon>Mycobacteriaceae</taxon>
        <taxon>Mycobacteroides</taxon>
    </lineage>
</organism>
<name>A0A4R8R3G2_9MYCO</name>
<evidence type="ECO:0000313" key="1">
    <source>
        <dbReference type="EMBL" id="TDZ50691.1"/>
    </source>
</evidence>
<evidence type="ECO:0000313" key="2">
    <source>
        <dbReference type="Proteomes" id="UP000295165"/>
    </source>
</evidence>
<protein>
    <submittedName>
        <fullName evidence="1">Uncharacterized protein</fullName>
    </submittedName>
</protein>
<accession>A0A4R8R3G2</accession>
<proteinExistence type="predicted"/>
<dbReference type="AlphaFoldDB" id="A0A4R8R3G2"/>
<sequence>MSAVVRGLALQGFAEEQASHLLLATTALRPGSESFREVPVWPDRMASRRCSVLTKLWPSRSAVCSVASLAG</sequence>